<evidence type="ECO:0000313" key="1">
    <source>
        <dbReference type="EMBL" id="MDG0861135.1"/>
    </source>
</evidence>
<organism evidence="1 2">
    <name type="scientific">Pelomonas aquatica</name>
    <dbReference type="NCBI Taxonomy" id="431058"/>
    <lineage>
        <taxon>Bacteria</taxon>
        <taxon>Pseudomonadati</taxon>
        <taxon>Pseudomonadota</taxon>
        <taxon>Betaproteobacteria</taxon>
        <taxon>Burkholderiales</taxon>
        <taxon>Sphaerotilaceae</taxon>
        <taxon>Roseateles</taxon>
    </lineage>
</organism>
<comment type="caution">
    <text evidence="1">The sequence shown here is derived from an EMBL/GenBank/DDBJ whole genome shotgun (WGS) entry which is preliminary data.</text>
</comment>
<evidence type="ECO:0000313" key="2">
    <source>
        <dbReference type="Proteomes" id="UP001152766"/>
    </source>
</evidence>
<dbReference type="RefSeq" id="WP_268148215.1">
    <property type="nucleotide sequence ID" value="NZ_JAPPUW010000004.1"/>
</dbReference>
<dbReference type="AlphaFoldDB" id="A0A9X4R393"/>
<protein>
    <submittedName>
        <fullName evidence="1">Uncharacterized protein</fullName>
    </submittedName>
</protein>
<sequence>MWLRLVGEFWTTTEGDKRELVRLMRTYDDWAPMMLRHESRAWSALPEWFQSWRGCYQGFNEDGPSYTTDRDEARDCPFLARYRMAGMVPLLRSVWVNRADCIVKMDRGKAEILARVVNEWDRMQLDRSVSLTAFAGTPNLPMSAWP</sequence>
<keyword evidence="2" id="KW-1185">Reference proteome</keyword>
<proteinExistence type="predicted"/>
<reference evidence="1" key="1">
    <citation type="submission" date="2019-02" db="EMBL/GenBank/DDBJ databases">
        <title>Draft genome of the type strain Pelomonas aquatica CCUG 52575T.</title>
        <authorList>
            <person name="Gomila M."/>
            <person name="Lalucat J."/>
        </authorList>
    </citation>
    <scope>NUCLEOTIDE SEQUENCE</scope>
    <source>
        <strain evidence="1">CCUG 52575</strain>
    </source>
</reference>
<dbReference type="EMBL" id="SGUG01000002">
    <property type="protein sequence ID" value="MDG0861135.1"/>
    <property type="molecule type" value="Genomic_DNA"/>
</dbReference>
<dbReference type="Proteomes" id="UP001152766">
    <property type="component" value="Unassembled WGS sequence"/>
</dbReference>
<accession>A0A9X4R393</accession>
<gene>
    <name evidence="1" type="ORF">EXJ73_01435</name>
</gene>
<name>A0A9X4R393_9BURK</name>